<evidence type="ECO:0000313" key="2">
    <source>
        <dbReference type="EMBL" id="KAK4441987.1"/>
    </source>
</evidence>
<reference evidence="2" key="1">
    <citation type="journal article" date="2023" name="Mol. Phylogenet. Evol.">
        <title>Genome-scale phylogeny and comparative genomics of the fungal order Sordariales.</title>
        <authorList>
            <person name="Hensen N."/>
            <person name="Bonometti L."/>
            <person name="Westerberg I."/>
            <person name="Brannstrom I.O."/>
            <person name="Guillou S."/>
            <person name="Cros-Aarteil S."/>
            <person name="Calhoun S."/>
            <person name="Haridas S."/>
            <person name="Kuo A."/>
            <person name="Mondo S."/>
            <person name="Pangilinan J."/>
            <person name="Riley R."/>
            <person name="LaButti K."/>
            <person name="Andreopoulos B."/>
            <person name="Lipzen A."/>
            <person name="Chen C."/>
            <person name="Yan M."/>
            <person name="Daum C."/>
            <person name="Ng V."/>
            <person name="Clum A."/>
            <person name="Steindorff A."/>
            <person name="Ohm R.A."/>
            <person name="Martin F."/>
            <person name="Silar P."/>
            <person name="Natvig D.O."/>
            <person name="Lalanne C."/>
            <person name="Gautier V."/>
            <person name="Ament-Velasquez S.L."/>
            <person name="Kruys A."/>
            <person name="Hutchinson M.I."/>
            <person name="Powell A.J."/>
            <person name="Barry K."/>
            <person name="Miller A.N."/>
            <person name="Grigoriev I.V."/>
            <person name="Debuchy R."/>
            <person name="Gladieux P."/>
            <person name="Hiltunen Thoren M."/>
            <person name="Johannesson H."/>
        </authorList>
    </citation>
    <scope>NUCLEOTIDE SEQUENCE</scope>
    <source>
        <strain evidence="2">PSN243</strain>
    </source>
</reference>
<dbReference type="AlphaFoldDB" id="A0AAV9G1Z0"/>
<comment type="caution">
    <text evidence="2">The sequence shown here is derived from an EMBL/GenBank/DDBJ whole genome shotgun (WGS) entry which is preliminary data.</text>
</comment>
<evidence type="ECO:0000313" key="3">
    <source>
        <dbReference type="Proteomes" id="UP001321760"/>
    </source>
</evidence>
<accession>A0AAV9G1Z0</accession>
<gene>
    <name evidence="2" type="ORF">QBC34DRAFT_456796</name>
</gene>
<sequence length="330" mass="37177">MKLRVNSNITSSSRGHDSHLEKDNTPIPTRRHWKLPHYLTNSLVSKSPFPITNQALSTSFSRQFIPNPTMSSQVFDPHTLLTTLNDKIHSSAPLTPCETRFLLRTGFLPYKALLFPHSLTPAERNRILNRPSPTEVTTNILTLTSNALSTPDQLHHHIMTAPEDSISTDQLKLVFSGFYLADSAYKSAAHLPWVGKLGDMGNLAMSRLQTGSEREAGDKAWDLYEMRKRAERRRFEEMVSRGETGTVTTDEDRAGYYAAERRAREEAGEDVRRLEAEDEVLFGEARERMEEMAEGLDGVACGCEACRGEGERFVKGDERLEGLEGVNFFE</sequence>
<feature type="compositionally biased region" description="Polar residues" evidence="1">
    <location>
        <begin position="1"/>
        <end position="13"/>
    </location>
</feature>
<organism evidence="2 3">
    <name type="scientific">Podospora aff. communis PSN243</name>
    <dbReference type="NCBI Taxonomy" id="3040156"/>
    <lineage>
        <taxon>Eukaryota</taxon>
        <taxon>Fungi</taxon>
        <taxon>Dikarya</taxon>
        <taxon>Ascomycota</taxon>
        <taxon>Pezizomycotina</taxon>
        <taxon>Sordariomycetes</taxon>
        <taxon>Sordariomycetidae</taxon>
        <taxon>Sordariales</taxon>
        <taxon>Podosporaceae</taxon>
        <taxon>Podospora</taxon>
    </lineage>
</organism>
<dbReference type="EMBL" id="MU866040">
    <property type="protein sequence ID" value="KAK4441987.1"/>
    <property type="molecule type" value="Genomic_DNA"/>
</dbReference>
<name>A0AAV9G1Z0_9PEZI</name>
<reference evidence="2" key="2">
    <citation type="submission" date="2023-05" db="EMBL/GenBank/DDBJ databases">
        <authorList>
            <consortium name="Lawrence Berkeley National Laboratory"/>
            <person name="Steindorff A."/>
            <person name="Hensen N."/>
            <person name="Bonometti L."/>
            <person name="Westerberg I."/>
            <person name="Brannstrom I.O."/>
            <person name="Guillou S."/>
            <person name="Cros-Aarteil S."/>
            <person name="Calhoun S."/>
            <person name="Haridas S."/>
            <person name="Kuo A."/>
            <person name="Mondo S."/>
            <person name="Pangilinan J."/>
            <person name="Riley R."/>
            <person name="Labutti K."/>
            <person name="Andreopoulos B."/>
            <person name="Lipzen A."/>
            <person name="Chen C."/>
            <person name="Yanf M."/>
            <person name="Daum C."/>
            <person name="Ng V."/>
            <person name="Clum A."/>
            <person name="Ohm R."/>
            <person name="Martin F."/>
            <person name="Silar P."/>
            <person name="Natvig D."/>
            <person name="Lalanne C."/>
            <person name="Gautier V."/>
            <person name="Ament-Velasquez S.L."/>
            <person name="Kruys A."/>
            <person name="Hutchinson M.I."/>
            <person name="Powell A.J."/>
            <person name="Barry K."/>
            <person name="Miller A.N."/>
            <person name="Grigoriev I.V."/>
            <person name="Debuchy R."/>
            <person name="Gladieux P."/>
            <person name="Thoren M.H."/>
            <person name="Johannesson H."/>
        </authorList>
    </citation>
    <scope>NUCLEOTIDE SEQUENCE</scope>
    <source>
        <strain evidence="2">PSN243</strain>
    </source>
</reference>
<feature type="compositionally biased region" description="Basic and acidic residues" evidence="1">
    <location>
        <begin position="14"/>
        <end position="24"/>
    </location>
</feature>
<proteinExistence type="predicted"/>
<protein>
    <submittedName>
        <fullName evidence="2">Uncharacterized protein</fullName>
    </submittedName>
</protein>
<dbReference type="Proteomes" id="UP001321760">
    <property type="component" value="Unassembled WGS sequence"/>
</dbReference>
<feature type="region of interest" description="Disordered" evidence="1">
    <location>
        <begin position="1"/>
        <end position="28"/>
    </location>
</feature>
<keyword evidence="3" id="KW-1185">Reference proteome</keyword>
<evidence type="ECO:0000256" key="1">
    <source>
        <dbReference type="SAM" id="MobiDB-lite"/>
    </source>
</evidence>